<proteinExistence type="inferred from homology"/>
<dbReference type="GO" id="GO:0012505">
    <property type="term" value="C:endomembrane system"/>
    <property type="evidence" value="ECO:0007669"/>
    <property type="project" value="UniProtKB-SubCell"/>
</dbReference>
<dbReference type="GO" id="GO:0051119">
    <property type="term" value="F:sugar transmembrane transporter activity"/>
    <property type="evidence" value="ECO:0007669"/>
    <property type="project" value="InterPro"/>
</dbReference>
<dbReference type="GO" id="GO:0016020">
    <property type="term" value="C:membrane"/>
    <property type="evidence" value="ECO:0007669"/>
    <property type="project" value="InterPro"/>
</dbReference>
<name>A0A835CEB8_9FABA</name>
<keyword evidence="5 9" id="KW-0812">Transmembrane</keyword>
<evidence type="ECO:0000256" key="1">
    <source>
        <dbReference type="ARBA" id="ARBA00004127"/>
    </source>
</evidence>
<evidence type="ECO:0000313" key="11">
    <source>
        <dbReference type="Proteomes" id="UP000634136"/>
    </source>
</evidence>
<keyword evidence="8 9" id="KW-0472">Membrane</keyword>
<evidence type="ECO:0000313" key="10">
    <source>
        <dbReference type="EMBL" id="KAF7839606.1"/>
    </source>
</evidence>
<dbReference type="Proteomes" id="UP000634136">
    <property type="component" value="Unassembled WGS sequence"/>
</dbReference>
<comment type="similarity">
    <text evidence="2">Belongs to the SWEET sugar transporter family.</text>
</comment>
<evidence type="ECO:0000256" key="2">
    <source>
        <dbReference type="ARBA" id="ARBA00007809"/>
    </source>
</evidence>
<keyword evidence="4 10" id="KW-0762">Sugar transport</keyword>
<comment type="subcellular location">
    <subcellularLocation>
        <location evidence="1">Endomembrane system</location>
        <topology evidence="1">Multi-pass membrane protein</topology>
    </subcellularLocation>
</comment>
<organism evidence="10 11">
    <name type="scientific">Senna tora</name>
    <dbReference type="NCBI Taxonomy" id="362788"/>
    <lineage>
        <taxon>Eukaryota</taxon>
        <taxon>Viridiplantae</taxon>
        <taxon>Streptophyta</taxon>
        <taxon>Embryophyta</taxon>
        <taxon>Tracheophyta</taxon>
        <taxon>Spermatophyta</taxon>
        <taxon>Magnoliopsida</taxon>
        <taxon>eudicotyledons</taxon>
        <taxon>Gunneridae</taxon>
        <taxon>Pentapetalae</taxon>
        <taxon>rosids</taxon>
        <taxon>fabids</taxon>
        <taxon>Fabales</taxon>
        <taxon>Fabaceae</taxon>
        <taxon>Caesalpinioideae</taxon>
        <taxon>Cassia clade</taxon>
        <taxon>Senna</taxon>
    </lineage>
</organism>
<evidence type="ECO:0000256" key="9">
    <source>
        <dbReference type="SAM" id="Phobius"/>
    </source>
</evidence>
<evidence type="ECO:0000256" key="4">
    <source>
        <dbReference type="ARBA" id="ARBA00022597"/>
    </source>
</evidence>
<comment type="caution">
    <text evidence="10">The sequence shown here is derived from an EMBL/GenBank/DDBJ whole genome shotgun (WGS) entry which is preliminary data.</text>
</comment>
<keyword evidence="6" id="KW-0677">Repeat</keyword>
<dbReference type="InterPro" id="IPR047664">
    <property type="entry name" value="SWEET"/>
</dbReference>
<keyword evidence="3" id="KW-0813">Transport</keyword>
<evidence type="ECO:0000256" key="3">
    <source>
        <dbReference type="ARBA" id="ARBA00022448"/>
    </source>
</evidence>
<evidence type="ECO:0000256" key="7">
    <source>
        <dbReference type="ARBA" id="ARBA00022989"/>
    </source>
</evidence>
<dbReference type="PANTHER" id="PTHR10791">
    <property type="entry name" value="RAG1-ACTIVATING PROTEIN 1"/>
    <property type="match status" value="1"/>
</dbReference>
<keyword evidence="7 9" id="KW-1133">Transmembrane helix</keyword>
<feature type="transmembrane region" description="Helical" evidence="9">
    <location>
        <begin position="79"/>
        <end position="98"/>
    </location>
</feature>
<protein>
    <submittedName>
        <fullName evidence="10">Bidirectional sugar transporter SWEET14-like</fullName>
    </submittedName>
</protein>
<dbReference type="PANTHER" id="PTHR10791:SF163">
    <property type="entry name" value="BIDIRECTIONAL SUGAR TRANSPORTER SWEET"/>
    <property type="match status" value="1"/>
</dbReference>
<dbReference type="AlphaFoldDB" id="A0A835CEB8"/>
<evidence type="ECO:0000256" key="5">
    <source>
        <dbReference type="ARBA" id="ARBA00022692"/>
    </source>
</evidence>
<dbReference type="EMBL" id="JAAIUW010000003">
    <property type="protein sequence ID" value="KAF7839606.1"/>
    <property type="molecule type" value="Genomic_DNA"/>
</dbReference>
<dbReference type="Pfam" id="PF03083">
    <property type="entry name" value="MtN3_slv"/>
    <property type="match status" value="1"/>
</dbReference>
<sequence>MVFLAPLPTFYLIYKKKSAEGFQSYPYVVALFSCMVWIYYAFNKNGAGLFLITINSFGIVVECIYLTIFLVYAPKKLRLPNTLGFLFGIIQMVLYLMYRNATPVVLEDPVKVQELASDHVIDVVKLSTMGDANPKEHKNSINL</sequence>
<evidence type="ECO:0000256" key="8">
    <source>
        <dbReference type="ARBA" id="ARBA00023136"/>
    </source>
</evidence>
<dbReference type="InterPro" id="IPR004316">
    <property type="entry name" value="SWEET_rpt"/>
</dbReference>
<dbReference type="Gene3D" id="1.20.1280.290">
    <property type="match status" value="1"/>
</dbReference>
<keyword evidence="11" id="KW-1185">Reference proteome</keyword>
<evidence type="ECO:0000256" key="6">
    <source>
        <dbReference type="ARBA" id="ARBA00022737"/>
    </source>
</evidence>
<dbReference type="FunFam" id="1.20.1280.290:FF:000001">
    <property type="entry name" value="Bidirectional sugar transporter SWEET"/>
    <property type="match status" value="1"/>
</dbReference>
<dbReference type="OrthoDB" id="409725at2759"/>
<reference evidence="10" key="1">
    <citation type="submission" date="2020-09" db="EMBL/GenBank/DDBJ databases">
        <title>Genome-Enabled Discovery of Anthraquinone Biosynthesis in Senna tora.</title>
        <authorList>
            <person name="Kang S.-H."/>
            <person name="Pandey R.P."/>
            <person name="Lee C.-M."/>
            <person name="Sim J.-S."/>
            <person name="Jeong J.-T."/>
            <person name="Choi B.-S."/>
            <person name="Jung M."/>
            <person name="Ginzburg D."/>
            <person name="Zhao K."/>
            <person name="Won S.Y."/>
            <person name="Oh T.-J."/>
            <person name="Yu Y."/>
            <person name="Kim N.-H."/>
            <person name="Lee O.R."/>
            <person name="Lee T.-H."/>
            <person name="Bashyal P."/>
            <person name="Kim T.-S."/>
            <person name="Lee W.-H."/>
            <person name="Kawkins C."/>
            <person name="Kim C.-K."/>
            <person name="Kim J.S."/>
            <person name="Ahn B.O."/>
            <person name="Rhee S.Y."/>
            <person name="Sohng J.K."/>
        </authorList>
    </citation>
    <scope>NUCLEOTIDE SEQUENCE</scope>
    <source>
        <tissue evidence="10">Leaf</tissue>
    </source>
</reference>
<feature type="transmembrane region" description="Helical" evidence="9">
    <location>
        <begin position="24"/>
        <end position="42"/>
    </location>
</feature>
<accession>A0A835CEB8</accession>
<feature type="transmembrane region" description="Helical" evidence="9">
    <location>
        <begin position="48"/>
        <end position="72"/>
    </location>
</feature>
<gene>
    <name evidence="10" type="ORF">G2W53_008088</name>
</gene>